<keyword evidence="3" id="KW-0285">Flavoprotein</keyword>
<evidence type="ECO:0000256" key="4">
    <source>
        <dbReference type="ARBA" id="ARBA00022827"/>
    </source>
</evidence>
<dbReference type="PANTHER" id="PTHR11552:SF147">
    <property type="entry name" value="CHOLINE DEHYDROGENASE, MITOCHONDRIAL"/>
    <property type="match status" value="1"/>
</dbReference>
<dbReference type="GO" id="GO:0019285">
    <property type="term" value="P:glycine betaine biosynthetic process from choline"/>
    <property type="evidence" value="ECO:0007669"/>
    <property type="project" value="TreeGrafter"/>
</dbReference>
<dbReference type="PROSITE" id="PS00624">
    <property type="entry name" value="GMC_OXRED_2"/>
    <property type="match status" value="1"/>
</dbReference>
<dbReference type="EMBL" id="JWZX01002995">
    <property type="protein sequence ID" value="KOO25289.1"/>
    <property type="molecule type" value="Genomic_DNA"/>
</dbReference>
<dbReference type="PANTHER" id="PTHR11552">
    <property type="entry name" value="GLUCOSE-METHANOL-CHOLINE GMC OXIDOREDUCTASE"/>
    <property type="match status" value="1"/>
</dbReference>
<dbReference type="GO" id="GO:0050660">
    <property type="term" value="F:flavin adenine dinucleotide binding"/>
    <property type="evidence" value="ECO:0007669"/>
    <property type="project" value="InterPro"/>
</dbReference>
<dbReference type="SUPFAM" id="SSF54373">
    <property type="entry name" value="FAD-linked reductases, C-terminal domain"/>
    <property type="match status" value="1"/>
</dbReference>
<protein>
    <submittedName>
        <fullName evidence="7">Glucose-methanol-choline oxidoreductase</fullName>
    </submittedName>
</protein>
<dbReference type="PIRSF" id="PIRSF000137">
    <property type="entry name" value="Alcohol_oxidase"/>
    <property type="match status" value="1"/>
</dbReference>
<dbReference type="InterPro" id="IPR036188">
    <property type="entry name" value="FAD/NAD-bd_sf"/>
</dbReference>
<feature type="signal peptide" evidence="5">
    <location>
        <begin position="1"/>
        <end position="17"/>
    </location>
</feature>
<gene>
    <name evidence="7" type="ORF">Ctob_009513</name>
</gene>
<dbReference type="AlphaFoldDB" id="A0A0M0JFC3"/>
<dbReference type="Proteomes" id="UP000037460">
    <property type="component" value="Unassembled WGS sequence"/>
</dbReference>
<accession>A0A0M0JFC3</accession>
<evidence type="ECO:0000256" key="5">
    <source>
        <dbReference type="SAM" id="SignalP"/>
    </source>
</evidence>
<evidence type="ECO:0000313" key="8">
    <source>
        <dbReference type="Proteomes" id="UP000037460"/>
    </source>
</evidence>
<dbReference type="Gene3D" id="3.50.50.60">
    <property type="entry name" value="FAD/NAD(P)-binding domain"/>
    <property type="match status" value="1"/>
</dbReference>
<dbReference type="SUPFAM" id="SSF51905">
    <property type="entry name" value="FAD/NAD(P)-binding domain"/>
    <property type="match status" value="1"/>
</dbReference>
<dbReference type="Pfam" id="PF05199">
    <property type="entry name" value="GMC_oxred_C"/>
    <property type="match status" value="1"/>
</dbReference>
<evidence type="ECO:0000259" key="6">
    <source>
        <dbReference type="PROSITE" id="PS00624"/>
    </source>
</evidence>
<reference evidence="8" key="1">
    <citation type="journal article" date="2015" name="PLoS Genet.">
        <title>Genome Sequence and Transcriptome Analyses of Chrysochromulina tobin: Metabolic Tools for Enhanced Algal Fitness in the Prominent Order Prymnesiales (Haptophyceae).</title>
        <authorList>
            <person name="Hovde B.T."/>
            <person name="Deodato C.R."/>
            <person name="Hunsperger H.M."/>
            <person name="Ryken S.A."/>
            <person name="Yost W."/>
            <person name="Jha R.K."/>
            <person name="Patterson J."/>
            <person name="Monnat R.J. Jr."/>
            <person name="Barlow S.B."/>
            <person name="Starkenburg S.R."/>
            <person name="Cattolico R.A."/>
        </authorList>
    </citation>
    <scope>NUCLEOTIDE SEQUENCE</scope>
    <source>
        <strain evidence="8">CCMP291</strain>
    </source>
</reference>
<dbReference type="InterPro" id="IPR007867">
    <property type="entry name" value="GMC_OxRtase_C"/>
</dbReference>
<evidence type="ECO:0000256" key="3">
    <source>
        <dbReference type="ARBA" id="ARBA00022630"/>
    </source>
</evidence>
<dbReference type="GO" id="GO:0016020">
    <property type="term" value="C:membrane"/>
    <property type="evidence" value="ECO:0007669"/>
    <property type="project" value="TreeGrafter"/>
</dbReference>
<organism evidence="7 8">
    <name type="scientific">Chrysochromulina tobinii</name>
    <dbReference type="NCBI Taxonomy" id="1460289"/>
    <lineage>
        <taxon>Eukaryota</taxon>
        <taxon>Haptista</taxon>
        <taxon>Haptophyta</taxon>
        <taxon>Prymnesiophyceae</taxon>
        <taxon>Prymnesiales</taxon>
        <taxon>Chrysochromulinaceae</taxon>
        <taxon>Chrysochromulina</taxon>
    </lineage>
</organism>
<comment type="cofactor">
    <cofactor evidence="1">
        <name>FAD</name>
        <dbReference type="ChEBI" id="CHEBI:57692"/>
    </cofactor>
</comment>
<keyword evidence="8" id="KW-1185">Reference proteome</keyword>
<feature type="chain" id="PRO_5005601807" evidence="5">
    <location>
        <begin position="18"/>
        <end position="627"/>
    </location>
</feature>
<dbReference type="InterPro" id="IPR012132">
    <property type="entry name" value="GMC_OxRdtase"/>
</dbReference>
<keyword evidence="5" id="KW-0732">Signal</keyword>
<keyword evidence="4" id="KW-0274">FAD</keyword>
<dbReference type="SMR" id="A0A0M0JFC3"/>
<dbReference type="InterPro" id="IPR000172">
    <property type="entry name" value="GMC_OxRdtase_N"/>
</dbReference>
<feature type="domain" description="Glucose-methanol-choline oxidoreductase N-terminal" evidence="6">
    <location>
        <begin position="305"/>
        <end position="319"/>
    </location>
</feature>
<evidence type="ECO:0000256" key="1">
    <source>
        <dbReference type="ARBA" id="ARBA00001974"/>
    </source>
</evidence>
<dbReference type="GO" id="GO:0008812">
    <property type="term" value="F:choline dehydrogenase activity"/>
    <property type="evidence" value="ECO:0007669"/>
    <property type="project" value="TreeGrafter"/>
</dbReference>
<evidence type="ECO:0000313" key="7">
    <source>
        <dbReference type="EMBL" id="KOO25289.1"/>
    </source>
</evidence>
<dbReference type="Pfam" id="PF00732">
    <property type="entry name" value="GMC_oxred_N"/>
    <property type="match status" value="1"/>
</dbReference>
<dbReference type="Gene3D" id="3.30.560.10">
    <property type="entry name" value="Glucose Oxidase, domain 3"/>
    <property type="match status" value="1"/>
</dbReference>
<dbReference type="OrthoDB" id="269227at2759"/>
<comment type="caution">
    <text evidence="7">The sequence shown here is derived from an EMBL/GenBank/DDBJ whole genome shotgun (WGS) entry which is preliminary data.</text>
</comment>
<name>A0A0M0JFC3_9EUKA</name>
<comment type="similarity">
    <text evidence="2">Belongs to the GMC oxidoreductase family.</text>
</comment>
<proteinExistence type="inferred from homology"/>
<evidence type="ECO:0000256" key="2">
    <source>
        <dbReference type="ARBA" id="ARBA00010790"/>
    </source>
</evidence>
<sequence length="627" mass="66802">MMRRLVYICAVATVTAAISSRSVPTSARRLIALRGGVAAAEQLAEEPWDYIIVGGGAAGCVMAERLSAAEARVLVLEAGTDASRDLRIRVPAGLIKVFKSERDWDFTTEAGQGTSGRGIYLCRGKALGGSSCTNVMLYNRGSPADYNSWVAAGAEGWGPDSVLHYYRKSENYVGGASQYHGVDGPLSVSDVPYENELSTAFLRAAGELGYRRVHDFNDWSAPQEGFGRYKVTQRNGERCSAANAYLEGTEGRSNLCVRTGVHATRVTLEGSGDDLCAAGVEYIGADGKPSRAQLAQGGEVLLSAGAVQSPQLLMLSGIGPRAHLEEVGIEVRKELDNVGVGLADHPAVVVSCGSKKKVSVTDEIRLWGGSKTNPMALLRWLLWRRGPLTSVACEFGGFFKTKPDLKQADVQVRFVAARAMSPDGITTLQQLGAGAKFLSGYTTQIIACRPQSTGLVRLRSSDPLAQPMLQDVHLSDDADVATLREGIKLGRQLLAAKSFDQYRDEEVYPGVAVQSDEDIDAYVRKTTHSANALVGSCRMGRVDDQAAVLDPEMRVRGVGSLRVVDASAMPHIIGGQTCGPTIMMAEKAADLVLRQRAEINAYMQQAQAYLAASAGAATPALSPAQAA</sequence>